<proteinExistence type="predicted"/>
<evidence type="ECO:0000313" key="1">
    <source>
        <dbReference type="EMBL" id="XBX82274.1"/>
    </source>
</evidence>
<protein>
    <submittedName>
        <fullName evidence="1">Uncharacterized protein</fullName>
    </submittedName>
</protein>
<accession>A0AAU7W6N3</accession>
<sequence length="143" mass="15430">MSGTGERTGAGRGGQAGPGRVLDATLHLLDRQLLDRDGTPITTVDDLELSDDLVFGEPIDHRRPAPVITSILTGPVLATRIFGGRPPSSRWARIPWRLVAEVGVVLRLGSVGTELDAAWTERWVRDRIIARIPGGRHDPEGSS</sequence>
<dbReference type="AlphaFoldDB" id="A0AAU7W6N3"/>
<gene>
    <name evidence="1" type="ORF">ABIQ69_16935</name>
</gene>
<dbReference type="RefSeq" id="WP_350348295.1">
    <property type="nucleotide sequence ID" value="NZ_CP158374.1"/>
</dbReference>
<organism evidence="1">
    <name type="scientific">Agromyces sp. G08B096</name>
    <dbReference type="NCBI Taxonomy" id="3156399"/>
    <lineage>
        <taxon>Bacteria</taxon>
        <taxon>Bacillati</taxon>
        <taxon>Actinomycetota</taxon>
        <taxon>Actinomycetes</taxon>
        <taxon>Micrococcales</taxon>
        <taxon>Microbacteriaceae</taxon>
        <taxon>Agromyces</taxon>
    </lineage>
</organism>
<name>A0AAU7W6N3_9MICO</name>
<reference evidence="1" key="1">
    <citation type="submission" date="2024-05" db="EMBL/GenBank/DDBJ databases">
        <authorList>
            <person name="Yu L."/>
        </authorList>
    </citation>
    <scope>NUCLEOTIDE SEQUENCE</scope>
    <source>
        <strain evidence="1">G08B096</strain>
    </source>
</reference>
<dbReference type="EMBL" id="CP158374">
    <property type="protein sequence ID" value="XBX82274.1"/>
    <property type="molecule type" value="Genomic_DNA"/>
</dbReference>